<feature type="transmembrane region" description="Helical" evidence="1">
    <location>
        <begin position="69"/>
        <end position="89"/>
    </location>
</feature>
<name>A0ABS7NLJ9_9RHOB</name>
<evidence type="ECO:0000313" key="2">
    <source>
        <dbReference type="EMBL" id="MBY6142075.1"/>
    </source>
</evidence>
<evidence type="ECO:0000313" key="3">
    <source>
        <dbReference type="Proteomes" id="UP000766629"/>
    </source>
</evidence>
<dbReference type="EMBL" id="JAHVJA010000018">
    <property type="protein sequence ID" value="MBY6142075.1"/>
    <property type="molecule type" value="Genomic_DNA"/>
</dbReference>
<reference evidence="2 3" key="1">
    <citation type="submission" date="2021-06" db="EMBL/GenBank/DDBJ databases">
        <title>50 bacteria genomes isolated from Dapeng, Shenzhen, China.</title>
        <authorList>
            <person name="Zheng W."/>
            <person name="Yu S."/>
            <person name="Huang Y."/>
        </authorList>
    </citation>
    <scope>NUCLEOTIDE SEQUENCE [LARGE SCALE GENOMIC DNA]</scope>
    <source>
        <strain evidence="2 3">DP1N14-2</strain>
    </source>
</reference>
<feature type="transmembrane region" description="Helical" evidence="1">
    <location>
        <begin position="20"/>
        <end position="37"/>
    </location>
</feature>
<organism evidence="2 3">
    <name type="scientific">Leisingera daeponensis</name>
    <dbReference type="NCBI Taxonomy" id="405746"/>
    <lineage>
        <taxon>Bacteria</taxon>
        <taxon>Pseudomonadati</taxon>
        <taxon>Pseudomonadota</taxon>
        <taxon>Alphaproteobacteria</taxon>
        <taxon>Rhodobacterales</taxon>
        <taxon>Roseobacteraceae</taxon>
        <taxon>Leisingera</taxon>
    </lineage>
</organism>
<keyword evidence="3" id="KW-1185">Reference proteome</keyword>
<comment type="caution">
    <text evidence="2">The sequence shown here is derived from an EMBL/GenBank/DDBJ whole genome shotgun (WGS) entry which is preliminary data.</text>
</comment>
<accession>A0ABS7NLJ9</accession>
<proteinExistence type="predicted"/>
<protein>
    <recommendedName>
        <fullName evidence="4">Transmembrane protein</fullName>
    </recommendedName>
</protein>
<keyword evidence="1" id="KW-0472">Membrane</keyword>
<gene>
    <name evidence="2" type="ORF">KUV26_21790</name>
</gene>
<dbReference type="Proteomes" id="UP000766629">
    <property type="component" value="Unassembled WGS sequence"/>
</dbReference>
<feature type="transmembrane region" description="Helical" evidence="1">
    <location>
        <begin position="335"/>
        <end position="355"/>
    </location>
</feature>
<evidence type="ECO:0000256" key="1">
    <source>
        <dbReference type="SAM" id="Phobius"/>
    </source>
</evidence>
<keyword evidence="1" id="KW-0812">Transmembrane</keyword>
<sequence length="372" mass="42455">MSNTLVEAYVLFSGSALFKFAFPFNLAIWAMGLFFGFRRASSWLTGAICIALKRAGSFSRTVWQTKEPLGLYGAILSTSMAILTLISFMRDSDELELLLRCDRTDDFSVADRYVLISARCAVKNGGNVTATIDTVEPTFYFSKRIDLARGLEDRSIHSFRGDPSELLSKDFALPQTLQPGVTKIFNAKVAIPIGWWEKTQTDDGLFLTTQDIELLLSEFAACKETERPEECFYEMTGKYLPNYLYETIKYPGGMGGYQPINGVGIRVSDFSYSAEVEVDLYTGLYPRRRKEDNELLSDDRSFSHLENLRRPWWKKEYIIWTQTDEKSRSGFSTNFMFATLKYLSVALSIFGWLLIGNRLWRKTSNRAHNAEE</sequence>
<dbReference type="RefSeq" id="WP_222509996.1">
    <property type="nucleotide sequence ID" value="NZ_JAHVJA010000018.1"/>
</dbReference>
<keyword evidence="1" id="KW-1133">Transmembrane helix</keyword>
<evidence type="ECO:0008006" key="4">
    <source>
        <dbReference type="Google" id="ProtNLM"/>
    </source>
</evidence>